<comment type="caution">
    <text evidence="1">The sequence shown here is derived from an EMBL/GenBank/DDBJ whole genome shotgun (WGS) entry which is preliminary data.</text>
</comment>
<protein>
    <submittedName>
        <fullName evidence="1">Uncharacterized protein</fullName>
    </submittedName>
</protein>
<evidence type="ECO:0000313" key="1">
    <source>
        <dbReference type="EMBL" id="EAQ82047.1"/>
    </source>
</evidence>
<proteinExistence type="predicted"/>
<dbReference type="EMBL" id="AANZ01000003">
    <property type="protein sequence ID" value="EAQ82047.1"/>
    <property type="molecule type" value="Genomic_DNA"/>
</dbReference>
<accession>A3ZNZ9</accession>
<dbReference type="STRING" id="314230.DSM3645_17885"/>
<name>A3ZNZ9_9BACT</name>
<sequence length="59" mass="6857">MGLLEWVVGSGPSLGGVEIWPREFESVRRCYFLDIIEQSRRMRGVLRWAKSQLSASLFR</sequence>
<evidence type="ECO:0000313" key="2">
    <source>
        <dbReference type="Proteomes" id="UP000004358"/>
    </source>
</evidence>
<dbReference type="AlphaFoldDB" id="A3ZNZ9"/>
<gene>
    <name evidence="1" type="ORF">DSM3645_17885</name>
</gene>
<dbReference type="HOGENOM" id="CLU_2951059_0_0_0"/>
<dbReference type="Proteomes" id="UP000004358">
    <property type="component" value="Unassembled WGS sequence"/>
</dbReference>
<organism evidence="1 2">
    <name type="scientific">Blastopirellula marina DSM 3645</name>
    <dbReference type="NCBI Taxonomy" id="314230"/>
    <lineage>
        <taxon>Bacteria</taxon>
        <taxon>Pseudomonadati</taxon>
        <taxon>Planctomycetota</taxon>
        <taxon>Planctomycetia</taxon>
        <taxon>Pirellulales</taxon>
        <taxon>Pirellulaceae</taxon>
        <taxon>Blastopirellula</taxon>
    </lineage>
</organism>
<reference evidence="1 2" key="1">
    <citation type="submission" date="2006-02" db="EMBL/GenBank/DDBJ databases">
        <authorList>
            <person name="Amann R."/>
            <person name="Ferriera S."/>
            <person name="Johnson J."/>
            <person name="Kravitz S."/>
            <person name="Halpern A."/>
            <person name="Remington K."/>
            <person name="Beeson K."/>
            <person name="Tran B."/>
            <person name="Rogers Y.-H."/>
            <person name="Friedman R."/>
            <person name="Venter J.C."/>
        </authorList>
    </citation>
    <scope>NUCLEOTIDE SEQUENCE [LARGE SCALE GENOMIC DNA]</scope>
    <source>
        <strain evidence="1 2">DSM 3645</strain>
    </source>
</reference>